<gene>
    <name evidence="2" type="ORF">CEPIT_LOCUS18562</name>
</gene>
<keyword evidence="3" id="KW-1185">Reference proteome</keyword>
<dbReference type="InterPro" id="IPR026960">
    <property type="entry name" value="RVT-Znf"/>
</dbReference>
<protein>
    <recommendedName>
        <fullName evidence="1">Reverse transcriptase domain-containing protein</fullName>
    </recommendedName>
</protein>
<dbReference type="PANTHER" id="PTHR33116:SF86">
    <property type="entry name" value="REVERSE TRANSCRIPTASE DOMAIN-CONTAINING PROTEIN"/>
    <property type="match status" value="1"/>
</dbReference>
<dbReference type="Pfam" id="PF03372">
    <property type="entry name" value="Exo_endo_phos"/>
    <property type="match status" value="1"/>
</dbReference>
<dbReference type="InterPro" id="IPR043502">
    <property type="entry name" value="DNA/RNA_pol_sf"/>
</dbReference>
<dbReference type="InterPro" id="IPR036691">
    <property type="entry name" value="Endo/exonu/phosph_ase_sf"/>
</dbReference>
<dbReference type="Pfam" id="PF13966">
    <property type="entry name" value="zf-RVT"/>
    <property type="match status" value="1"/>
</dbReference>
<dbReference type="PANTHER" id="PTHR33116">
    <property type="entry name" value="REVERSE TRANSCRIPTASE ZINC-BINDING DOMAIN-CONTAINING PROTEIN-RELATED-RELATED"/>
    <property type="match status" value="1"/>
</dbReference>
<organism evidence="2 3">
    <name type="scientific">Cuscuta epithymum</name>
    <dbReference type="NCBI Taxonomy" id="186058"/>
    <lineage>
        <taxon>Eukaryota</taxon>
        <taxon>Viridiplantae</taxon>
        <taxon>Streptophyta</taxon>
        <taxon>Embryophyta</taxon>
        <taxon>Tracheophyta</taxon>
        <taxon>Spermatophyta</taxon>
        <taxon>Magnoliopsida</taxon>
        <taxon>eudicotyledons</taxon>
        <taxon>Gunneridae</taxon>
        <taxon>Pentapetalae</taxon>
        <taxon>asterids</taxon>
        <taxon>lamiids</taxon>
        <taxon>Solanales</taxon>
        <taxon>Convolvulaceae</taxon>
        <taxon>Cuscuteae</taxon>
        <taxon>Cuscuta</taxon>
        <taxon>Cuscuta subgen. Cuscuta</taxon>
    </lineage>
</organism>
<dbReference type="Gene3D" id="3.60.10.10">
    <property type="entry name" value="Endonuclease/exonuclease/phosphatase"/>
    <property type="match status" value="1"/>
</dbReference>
<dbReference type="SUPFAM" id="SSF56672">
    <property type="entry name" value="DNA/RNA polymerases"/>
    <property type="match status" value="1"/>
</dbReference>
<evidence type="ECO:0000259" key="1">
    <source>
        <dbReference type="PROSITE" id="PS50878"/>
    </source>
</evidence>
<comment type="caution">
    <text evidence="2">The sequence shown here is derived from an EMBL/GenBank/DDBJ whole genome shotgun (WGS) entry which is preliminary data.</text>
</comment>
<evidence type="ECO:0000313" key="2">
    <source>
        <dbReference type="EMBL" id="CAH9109059.1"/>
    </source>
</evidence>
<dbReference type="EMBL" id="CAMAPF010000150">
    <property type="protein sequence ID" value="CAH9109059.1"/>
    <property type="molecule type" value="Genomic_DNA"/>
</dbReference>
<dbReference type="GO" id="GO:0003824">
    <property type="term" value="F:catalytic activity"/>
    <property type="evidence" value="ECO:0007669"/>
    <property type="project" value="InterPro"/>
</dbReference>
<dbReference type="SUPFAM" id="SSF56219">
    <property type="entry name" value="DNase I-like"/>
    <property type="match status" value="1"/>
</dbReference>
<feature type="domain" description="Reverse transcriptase" evidence="1">
    <location>
        <begin position="474"/>
        <end position="744"/>
    </location>
</feature>
<name>A0AAV0DTM0_9ASTE</name>
<dbReference type="CDD" id="cd01650">
    <property type="entry name" value="RT_nLTR_like"/>
    <property type="match status" value="1"/>
</dbReference>
<sequence length="1141" mass="131580">MSIVSWNCRGLGNLATVQVLSDLVREQKPIVIFLLETKAGYRRVNEVFCGLGFRKGQVIESAGRSGGLALYWRDEVSINILDSNQFYIDCSIRIHEGDDYWRLTGFYGIPDRGRRKESWEMLKDLAHRSDLPWMVIGDFNDIMFASEKRGGLPQPLWQMRGFREAIWASGLRDFPFDGYQWTWERGRGSSNLVEEKLDRILVNEEWHLRFGNARAFSLEGVTSDHLMLIVKPIEVHQERFKRPFKFENVWVREEECREIIKRSWDLNLGGAIWQKIGRCSEDLGRWGSTRCLGFSSRINTCRRRLKELRGRRGLCYDVEFQRVKNTLVGLLEQQIIFWKQRAKEFWLRDGDTNTRFFHNAVRHRRRINKIRGLRDLQGAWITDRESMKQMVQGYFDILFSTSLSTNPMVDMSGAARVSEAQNRALLRPITVEEVRKATFGMHPDKSPGPDGMNSGFFQNYWNIVGNDVVDFCVNCFEHGQIPLAVNQTNLVLVPKKTKPESMGDWRPIALCNVVYKIFSKVLANRMKGILNDIICENQSAFAPGRNIIDNVVIAFETHHYLKCKRQGKEGFVALKLDMSKAYDRVEWSFLRTVMVELGFDLRWVDLILECVSTVSYSIPFDSSVIGPIMPQRGLRQGDPLSPYLFILVTEGLSALIRKQEAEGRFCGVAVAKKAPKVSHLLFADDSYLFFRANREECQVVKDILKTYEILSGQIINFDKSSVSFSSNVVAEMRDELCLLLGVNQEVVRSKYLGLPALVGRKKREILLYLKERVLKRLQSWNNRFLSKAGREVLLKTVIQAMPTYAMNVFLFPDNLIMEIERLMNGYWWRGNDLTGRGIRWRNWRALCLPKTCGGLGFKRLKEYNIAMLGKLGWKLLTEPKALISRVLAAKYYPKNSFVEAKLGYNPSFVWRSILAAQEVVVAGSRRRVGNGKEISVWRDAWLPGKGTGKILSARPRGILDMNVASLLLEDEKNWNVQRINSIFSEEEARAIQSIHLSINQVDDGYRWNDEAKGNFSVRSCYRRLVGEFQATKWIGWTVAWKFRIPPKVKLFFWQLANGLLPTGDVMRARQVQVLGVCPVCKLENETATHLFLECAAVRETWQKASLADSLRELSFEEWLQFVFNKLGVEDLSRLIMLMWSV</sequence>
<dbReference type="Pfam" id="PF00078">
    <property type="entry name" value="RVT_1"/>
    <property type="match status" value="1"/>
</dbReference>
<dbReference type="AlphaFoldDB" id="A0AAV0DTM0"/>
<accession>A0AAV0DTM0</accession>
<reference evidence="2" key="1">
    <citation type="submission" date="2022-07" db="EMBL/GenBank/DDBJ databases">
        <authorList>
            <person name="Macas J."/>
            <person name="Novak P."/>
            <person name="Neumann P."/>
        </authorList>
    </citation>
    <scope>NUCLEOTIDE SEQUENCE</scope>
</reference>
<proteinExistence type="predicted"/>
<evidence type="ECO:0000313" key="3">
    <source>
        <dbReference type="Proteomes" id="UP001152523"/>
    </source>
</evidence>
<dbReference type="InterPro" id="IPR000477">
    <property type="entry name" value="RT_dom"/>
</dbReference>
<dbReference type="InterPro" id="IPR005135">
    <property type="entry name" value="Endo/exonuclease/phosphatase"/>
</dbReference>
<dbReference type="Proteomes" id="UP001152523">
    <property type="component" value="Unassembled WGS sequence"/>
</dbReference>
<dbReference type="PROSITE" id="PS50878">
    <property type="entry name" value="RT_POL"/>
    <property type="match status" value="1"/>
</dbReference>